<dbReference type="EMBL" id="JBIMZQ010000032">
    <property type="protein sequence ID" value="KAL3662419.1"/>
    <property type="molecule type" value="Genomic_DNA"/>
</dbReference>
<reference evidence="2 3" key="1">
    <citation type="submission" date="2024-09" db="EMBL/GenBank/DDBJ databases">
        <title>Genome sequencing and assembly of Phytophthora oleae, isolate VK10A, causative agent of rot of olive drupes.</title>
        <authorList>
            <person name="Conti Taguali S."/>
            <person name="Riolo M."/>
            <person name="La Spada F."/>
            <person name="Cacciola S.O."/>
            <person name="Dionisio G."/>
        </authorList>
    </citation>
    <scope>NUCLEOTIDE SEQUENCE [LARGE SCALE GENOMIC DNA]</scope>
    <source>
        <strain evidence="2 3">VK10A</strain>
    </source>
</reference>
<dbReference type="Proteomes" id="UP001632037">
    <property type="component" value="Unassembled WGS sequence"/>
</dbReference>
<name>A0ABD3FBM2_9STRA</name>
<feature type="region of interest" description="Disordered" evidence="1">
    <location>
        <begin position="1"/>
        <end position="260"/>
    </location>
</feature>
<comment type="caution">
    <text evidence="2">The sequence shown here is derived from an EMBL/GenBank/DDBJ whole genome shotgun (WGS) entry which is preliminary data.</text>
</comment>
<dbReference type="AlphaFoldDB" id="A0ABD3FBM2"/>
<organism evidence="2 3">
    <name type="scientific">Phytophthora oleae</name>
    <dbReference type="NCBI Taxonomy" id="2107226"/>
    <lineage>
        <taxon>Eukaryota</taxon>
        <taxon>Sar</taxon>
        <taxon>Stramenopiles</taxon>
        <taxon>Oomycota</taxon>
        <taxon>Peronosporomycetes</taxon>
        <taxon>Peronosporales</taxon>
        <taxon>Peronosporaceae</taxon>
        <taxon>Phytophthora</taxon>
    </lineage>
</organism>
<feature type="compositionally biased region" description="Low complexity" evidence="1">
    <location>
        <begin position="186"/>
        <end position="247"/>
    </location>
</feature>
<feature type="compositionally biased region" description="Low complexity" evidence="1">
    <location>
        <begin position="35"/>
        <end position="58"/>
    </location>
</feature>
<gene>
    <name evidence="2" type="ORF">V7S43_012745</name>
</gene>
<proteinExistence type="predicted"/>
<evidence type="ECO:0000313" key="2">
    <source>
        <dbReference type="EMBL" id="KAL3662419.1"/>
    </source>
</evidence>
<feature type="compositionally biased region" description="Polar residues" evidence="1">
    <location>
        <begin position="1"/>
        <end position="34"/>
    </location>
</feature>
<feature type="compositionally biased region" description="Polar residues" evidence="1">
    <location>
        <begin position="138"/>
        <end position="151"/>
    </location>
</feature>
<accession>A0ABD3FBM2</accession>
<keyword evidence="3" id="KW-1185">Reference proteome</keyword>
<protein>
    <submittedName>
        <fullName evidence="2">Uncharacterized protein</fullName>
    </submittedName>
</protein>
<feature type="compositionally biased region" description="Polar residues" evidence="1">
    <location>
        <begin position="248"/>
        <end position="260"/>
    </location>
</feature>
<feature type="compositionally biased region" description="Polar residues" evidence="1">
    <location>
        <begin position="174"/>
        <end position="185"/>
    </location>
</feature>
<feature type="compositionally biased region" description="Low complexity" evidence="1">
    <location>
        <begin position="66"/>
        <end position="128"/>
    </location>
</feature>
<sequence length="260" mass="25902">MAASQSSDSIRGGDNTQTPCSSSGSDTNTGISDWTGTVTAASTDSDSWSQTTTNNQSGESTETPCSGDQSSTGTWGQSTETTSSSSGEQQQQQQGQTTETTSSSTGEQQQQSTQTTVSSSVAVDVTTQGGESAETPCSGDQSSAGTASVWTTPDYKHGVSAGSISSVISAPTEVPSTTSDSSIEVTTASPPAVTAAPATTAPETSTTALTTTATATNATKSGKTGVSSTTTASSGTSSADSYADSTTQQSATQSRRALRH</sequence>
<evidence type="ECO:0000313" key="3">
    <source>
        <dbReference type="Proteomes" id="UP001632037"/>
    </source>
</evidence>
<feature type="compositionally biased region" description="Low complexity" evidence="1">
    <location>
        <begin position="158"/>
        <end position="170"/>
    </location>
</feature>
<evidence type="ECO:0000256" key="1">
    <source>
        <dbReference type="SAM" id="MobiDB-lite"/>
    </source>
</evidence>